<feature type="transmembrane region" description="Helical" evidence="1">
    <location>
        <begin position="55"/>
        <end position="76"/>
    </location>
</feature>
<keyword evidence="1" id="KW-1133">Transmembrane helix</keyword>
<feature type="transmembrane region" description="Helical" evidence="1">
    <location>
        <begin position="88"/>
        <end position="106"/>
    </location>
</feature>
<keyword evidence="1" id="KW-0812">Transmembrane</keyword>
<protein>
    <submittedName>
        <fullName evidence="2">PAP2 superfamily protein</fullName>
    </submittedName>
</protein>
<dbReference type="EMBL" id="VFPU01000001">
    <property type="protein sequence ID" value="TQM97683.1"/>
    <property type="molecule type" value="Genomic_DNA"/>
</dbReference>
<comment type="caution">
    <text evidence="2">The sequence shown here is derived from an EMBL/GenBank/DDBJ whole genome shotgun (WGS) entry which is preliminary data.</text>
</comment>
<dbReference type="Proteomes" id="UP000315133">
    <property type="component" value="Unassembled WGS sequence"/>
</dbReference>
<keyword evidence="1" id="KW-0472">Membrane</keyword>
<gene>
    <name evidence="2" type="ORF">FB476_2606</name>
</gene>
<organism evidence="2 3">
    <name type="scientific">Ornithinimicrobium humiphilum</name>
    <dbReference type="NCBI Taxonomy" id="125288"/>
    <lineage>
        <taxon>Bacteria</taxon>
        <taxon>Bacillati</taxon>
        <taxon>Actinomycetota</taxon>
        <taxon>Actinomycetes</taxon>
        <taxon>Micrococcales</taxon>
        <taxon>Ornithinimicrobiaceae</taxon>
        <taxon>Ornithinimicrobium</taxon>
    </lineage>
</organism>
<dbReference type="OrthoDB" id="4868581at2"/>
<feature type="transmembrane region" description="Helical" evidence="1">
    <location>
        <begin position="126"/>
        <end position="143"/>
    </location>
</feature>
<dbReference type="RefSeq" id="WP_141819425.1">
    <property type="nucleotide sequence ID" value="NZ_BAAAIL010000001.1"/>
</dbReference>
<feature type="transmembrane region" description="Helical" evidence="1">
    <location>
        <begin position="12"/>
        <end position="35"/>
    </location>
</feature>
<evidence type="ECO:0000256" key="1">
    <source>
        <dbReference type="SAM" id="Phobius"/>
    </source>
</evidence>
<dbReference type="AlphaFoldDB" id="A0A543KRH4"/>
<dbReference type="Gene3D" id="1.20.144.10">
    <property type="entry name" value="Phosphatidic acid phosphatase type 2/haloperoxidase"/>
    <property type="match status" value="1"/>
</dbReference>
<keyword evidence="3" id="KW-1185">Reference proteome</keyword>
<sequence>MEQDTGPRSLAAAWGLALGLGVLALSATMLGNAYLATRVEEFPRPGDLLFETLPYVRPARWLTVGALVVGFGAFLVDAVRHRPRSIPAAGCVFALMYLCRAVTMVLTPLAPAQGDGPFVFSEQQYGMFPSGHVGAVTLLVLLTPTERVGQRRLQVATAVLMVAGLLLARGHYSIDVVGGFLLAYAVATTWRSGRLFRRLSAVTGR</sequence>
<proteinExistence type="predicted"/>
<name>A0A543KRH4_9MICO</name>
<accession>A0A543KRH4</accession>
<reference evidence="2 3" key="1">
    <citation type="submission" date="2019-06" db="EMBL/GenBank/DDBJ databases">
        <title>Sequencing the genomes of 1000 actinobacteria strains.</title>
        <authorList>
            <person name="Klenk H.-P."/>
        </authorList>
    </citation>
    <scope>NUCLEOTIDE SEQUENCE [LARGE SCALE GENOMIC DNA]</scope>
    <source>
        <strain evidence="2 3">DSM 12362</strain>
    </source>
</reference>
<evidence type="ECO:0000313" key="2">
    <source>
        <dbReference type="EMBL" id="TQM97683.1"/>
    </source>
</evidence>
<evidence type="ECO:0000313" key="3">
    <source>
        <dbReference type="Proteomes" id="UP000315133"/>
    </source>
</evidence>